<dbReference type="InterPro" id="IPR011251">
    <property type="entry name" value="Luciferase-like_dom"/>
</dbReference>
<evidence type="ECO:0000256" key="1">
    <source>
        <dbReference type="ARBA" id="ARBA00022630"/>
    </source>
</evidence>
<dbReference type="PANTHER" id="PTHR30011">
    <property type="entry name" value="ALKANESULFONATE MONOOXYGENASE-RELATED"/>
    <property type="match status" value="1"/>
</dbReference>
<dbReference type="GO" id="GO:0004497">
    <property type="term" value="F:monooxygenase activity"/>
    <property type="evidence" value="ECO:0007669"/>
    <property type="project" value="UniProtKB-KW"/>
</dbReference>
<feature type="domain" description="Luciferase-like" evidence="5">
    <location>
        <begin position="12"/>
        <end position="222"/>
    </location>
</feature>
<dbReference type="AlphaFoldDB" id="A0A5Q2QJJ8"/>
<evidence type="ECO:0000313" key="7">
    <source>
        <dbReference type="Proteomes" id="UP000388235"/>
    </source>
</evidence>
<sequence length="308" mass="34040">MFRPGRLSLGLVVPIDHYGIASLPELNRITARVQQAEALGFGAVWLRDIPFNVPSFGDTGQIYDPFVFATWLAAKTEHIALASGSIILPLRHPAHVAKSAASIDQLSGGRWIMGVASGDRPEEYPATAKDYEHRGAAFRDHFDYIRAMADDYPRLSNSAGQLRGDIDCLPKPVGQRIPMAVTGASQQPMDWVAKHADAWITYPRPPALQAQIIQDWQSRVRELRDTPVPVSQSLYIDLVRDAPAQPIPIHLGWRLGIQQLHDLLATLQASDVNHVALNLRFNTAPIEDTLTELAAHLFPIFGCQEESP</sequence>
<keyword evidence="1" id="KW-0285">Flavoprotein</keyword>
<accession>A0A5Q2QJJ8</accession>
<evidence type="ECO:0000256" key="2">
    <source>
        <dbReference type="ARBA" id="ARBA00022643"/>
    </source>
</evidence>
<dbReference type="GO" id="GO:0016705">
    <property type="term" value="F:oxidoreductase activity, acting on paired donors, with incorporation or reduction of molecular oxygen"/>
    <property type="evidence" value="ECO:0007669"/>
    <property type="project" value="InterPro"/>
</dbReference>
<reference evidence="6 7" key="1">
    <citation type="submission" date="2019-11" db="EMBL/GenBank/DDBJ databases">
        <authorList>
            <person name="Khan S.A."/>
            <person name="Jeon C.O."/>
            <person name="Chun B.H."/>
        </authorList>
    </citation>
    <scope>NUCLEOTIDE SEQUENCE [LARGE SCALE GENOMIC DNA]</scope>
    <source>
        <strain evidence="6 7">IMCC 1097</strain>
    </source>
</reference>
<dbReference type="Proteomes" id="UP000388235">
    <property type="component" value="Chromosome"/>
</dbReference>
<keyword evidence="7" id="KW-1185">Reference proteome</keyword>
<proteinExistence type="predicted"/>
<dbReference type="InterPro" id="IPR036661">
    <property type="entry name" value="Luciferase-like_sf"/>
</dbReference>
<dbReference type="EMBL" id="CP045871">
    <property type="protein sequence ID" value="QGG81265.1"/>
    <property type="molecule type" value="Genomic_DNA"/>
</dbReference>
<evidence type="ECO:0000313" key="6">
    <source>
        <dbReference type="EMBL" id="QGG81265.1"/>
    </source>
</evidence>
<keyword evidence="4" id="KW-0503">Monooxygenase</keyword>
<dbReference type="SUPFAM" id="SSF51679">
    <property type="entry name" value="Bacterial luciferase-like"/>
    <property type="match status" value="1"/>
</dbReference>
<dbReference type="Gene3D" id="3.20.20.30">
    <property type="entry name" value="Luciferase-like domain"/>
    <property type="match status" value="1"/>
</dbReference>
<keyword evidence="2" id="KW-0288">FMN</keyword>
<dbReference type="NCBIfam" id="TIGR03571">
    <property type="entry name" value="lucif_BA3436"/>
    <property type="match status" value="1"/>
</dbReference>
<dbReference type="EC" id="1.-.-.-" evidence="6"/>
<keyword evidence="3 6" id="KW-0560">Oxidoreductase</keyword>
<evidence type="ECO:0000259" key="5">
    <source>
        <dbReference type="Pfam" id="PF00296"/>
    </source>
</evidence>
<evidence type="ECO:0000256" key="4">
    <source>
        <dbReference type="ARBA" id="ARBA00023033"/>
    </source>
</evidence>
<dbReference type="InterPro" id="IPR051260">
    <property type="entry name" value="Diverse_substr_monoxygenases"/>
</dbReference>
<dbReference type="PANTHER" id="PTHR30011:SF16">
    <property type="entry name" value="C2H2 FINGER DOMAIN TRANSCRIPTION FACTOR (EUROFUNG)-RELATED"/>
    <property type="match status" value="1"/>
</dbReference>
<name>A0A5Q2QJJ8_9GAMM</name>
<protein>
    <submittedName>
        <fullName evidence="6">TIGR03571 family LLM class oxidoreductase</fullName>
        <ecNumber evidence="6">1.-.-.-</ecNumber>
    </submittedName>
</protein>
<dbReference type="InterPro" id="IPR020020">
    <property type="entry name" value="Luciferase-type_oxidoreductase"/>
</dbReference>
<evidence type="ECO:0000256" key="3">
    <source>
        <dbReference type="ARBA" id="ARBA00023002"/>
    </source>
</evidence>
<gene>
    <name evidence="6" type="ORF">GH975_03275</name>
</gene>
<organism evidence="6 7">
    <name type="scientific">Litorivicinus lipolyticus</name>
    <dbReference type="NCBI Taxonomy" id="418701"/>
    <lineage>
        <taxon>Bacteria</taxon>
        <taxon>Pseudomonadati</taxon>
        <taxon>Pseudomonadota</taxon>
        <taxon>Gammaproteobacteria</taxon>
        <taxon>Oceanospirillales</taxon>
        <taxon>Litorivicinaceae</taxon>
        <taxon>Litorivicinus</taxon>
    </lineage>
</organism>
<dbReference type="OrthoDB" id="7239898at2"/>
<dbReference type="Pfam" id="PF00296">
    <property type="entry name" value="Bac_luciferase"/>
    <property type="match status" value="1"/>
</dbReference>
<dbReference type="KEGG" id="llp:GH975_03275"/>